<comment type="caution">
    <text evidence="8">The sequence shown here is derived from an EMBL/GenBank/DDBJ whole genome shotgun (WGS) entry which is preliminary data.</text>
</comment>
<evidence type="ECO:0000313" key="9">
    <source>
        <dbReference type="Proteomes" id="UP000824001"/>
    </source>
</evidence>
<dbReference type="InterPro" id="IPR036388">
    <property type="entry name" value="WH-like_DNA-bd_sf"/>
</dbReference>
<keyword evidence="4" id="KW-0238">DNA-binding</keyword>
<dbReference type="Pfam" id="PF04542">
    <property type="entry name" value="Sigma70_r2"/>
    <property type="match status" value="1"/>
</dbReference>
<dbReference type="InterPro" id="IPR039425">
    <property type="entry name" value="RNA_pol_sigma-70-like"/>
</dbReference>
<dbReference type="Proteomes" id="UP000824001">
    <property type="component" value="Unassembled WGS sequence"/>
</dbReference>
<keyword evidence="2" id="KW-0805">Transcription regulation</keyword>
<protein>
    <submittedName>
        <fullName evidence="8">Sigma-70 family RNA polymerase sigma factor</fullName>
    </submittedName>
</protein>
<proteinExistence type="inferred from homology"/>
<dbReference type="InterPro" id="IPR013325">
    <property type="entry name" value="RNA_pol_sigma_r2"/>
</dbReference>
<dbReference type="GO" id="GO:0003677">
    <property type="term" value="F:DNA binding"/>
    <property type="evidence" value="ECO:0007669"/>
    <property type="project" value="UniProtKB-KW"/>
</dbReference>
<evidence type="ECO:0000256" key="1">
    <source>
        <dbReference type="ARBA" id="ARBA00010641"/>
    </source>
</evidence>
<comment type="similarity">
    <text evidence="1">Belongs to the sigma-70 factor family. ECF subfamily.</text>
</comment>
<dbReference type="InterPro" id="IPR013249">
    <property type="entry name" value="RNA_pol_sigma70_r4_t2"/>
</dbReference>
<feature type="domain" description="RNA polymerase sigma factor 70 region 4 type 2" evidence="7">
    <location>
        <begin position="117"/>
        <end position="152"/>
    </location>
</feature>
<dbReference type="NCBIfam" id="TIGR02937">
    <property type="entry name" value="sigma70-ECF"/>
    <property type="match status" value="1"/>
</dbReference>
<keyword evidence="5" id="KW-0804">Transcription</keyword>
<evidence type="ECO:0000256" key="3">
    <source>
        <dbReference type="ARBA" id="ARBA00023082"/>
    </source>
</evidence>
<dbReference type="Pfam" id="PF08281">
    <property type="entry name" value="Sigma70_r4_2"/>
    <property type="match status" value="1"/>
</dbReference>
<reference evidence="8" key="1">
    <citation type="submission" date="2020-10" db="EMBL/GenBank/DDBJ databases">
        <authorList>
            <person name="Gilroy R."/>
        </authorList>
    </citation>
    <scope>NUCLEOTIDE SEQUENCE</scope>
    <source>
        <strain evidence="8">ChiHjej10B9-9673</strain>
    </source>
</reference>
<dbReference type="InterPro" id="IPR007627">
    <property type="entry name" value="RNA_pol_sigma70_r2"/>
</dbReference>
<sequence>MTEDEKRERFEALYREHFRAMYLAARRALPNGELAEDAVQSAFLVAWRKPEALFESPSPAGWLFKTLRNTVGDTLRALARLRALTAEGAEADAAMLDERDVLLEYESAENRDELRLLVRAFCKGESYADIAAELGISVAAVKKRIQRAKERLRAQLEAESHL</sequence>
<dbReference type="AlphaFoldDB" id="A0A9D1FF12"/>
<evidence type="ECO:0000259" key="6">
    <source>
        <dbReference type="Pfam" id="PF04542"/>
    </source>
</evidence>
<dbReference type="Gene3D" id="1.10.1740.10">
    <property type="match status" value="1"/>
</dbReference>
<name>A0A9D1FF12_9FIRM</name>
<dbReference type="EMBL" id="DVJK01000265">
    <property type="protein sequence ID" value="HIS67724.1"/>
    <property type="molecule type" value="Genomic_DNA"/>
</dbReference>
<dbReference type="InterPro" id="IPR014284">
    <property type="entry name" value="RNA_pol_sigma-70_dom"/>
</dbReference>
<dbReference type="PANTHER" id="PTHR43133">
    <property type="entry name" value="RNA POLYMERASE ECF-TYPE SIGMA FACTO"/>
    <property type="match status" value="1"/>
</dbReference>
<evidence type="ECO:0000256" key="4">
    <source>
        <dbReference type="ARBA" id="ARBA00023125"/>
    </source>
</evidence>
<evidence type="ECO:0000313" key="8">
    <source>
        <dbReference type="EMBL" id="HIS67724.1"/>
    </source>
</evidence>
<dbReference type="GO" id="GO:0016987">
    <property type="term" value="F:sigma factor activity"/>
    <property type="evidence" value="ECO:0007669"/>
    <property type="project" value="UniProtKB-KW"/>
</dbReference>
<dbReference type="InterPro" id="IPR013324">
    <property type="entry name" value="RNA_pol_sigma_r3/r4-like"/>
</dbReference>
<dbReference type="SUPFAM" id="SSF88946">
    <property type="entry name" value="Sigma2 domain of RNA polymerase sigma factors"/>
    <property type="match status" value="1"/>
</dbReference>
<evidence type="ECO:0000259" key="7">
    <source>
        <dbReference type="Pfam" id="PF08281"/>
    </source>
</evidence>
<gene>
    <name evidence="8" type="ORF">IAC18_09180</name>
</gene>
<evidence type="ECO:0000256" key="2">
    <source>
        <dbReference type="ARBA" id="ARBA00023015"/>
    </source>
</evidence>
<dbReference type="Gene3D" id="1.10.10.10">
    <property type="entry name" value="Winged helix-like DNA-binding domain superfamily/Winged helix DNA-binding domain"/>
    <property type="match status" value="1"/>
</dbReference>
<accession>A0A9D1FF12</accession>
<dbReference type="PANTHER" id="PTHR43133:SF8">
    <property type="entry name" value="RNA POLYMERASE SIGMA FACTOR HI_1459-RELATED"/>
    <property type="match status" value="1"/>
</dbReference>
<reference evidence="8" key="2">
    <citation type="journal article" date="2021" name="PeerJ">
        <title>Extensive microbial diversity within the chicken gut microbiome revealed by metagenomics and culture.</title>
        <authorList>
            <person name="Gilroy R."/>
            <person name="Ravi A."/>
            <person name="Getino M."/>
            <person name="Pursley I."/>
            <person name="Horton D.L."/>
            <person name="Alikhan N.F."/>
            <person name="Baker D."/>
            <person name="Gharbi K."/>
            <person name="Hall N."/>
            <person name="Watson M."/>
            <person name="Adriaenssens E.M."/>
            <person name="Foster-Nyarko E."/>
            <person name="Jarju S."/>
            <person name="Secka A."/>
            <person name="Antonio M."/>
            <person name="Oren A."/>
            <person name="Chaudhuri R.R."/>
            <person name="La Ragione R."/>
            <person name="Hildebrand F."/>
            <person name="Pallen M.J."/>
        </authorList>
    </citation>
    <scope>NUCLEOTIDE SEQUENCE</scope>
    <source>
        <strain evidence="8">ChiHjej10B9-9673</strain>
    </source>
</reference>
<dbReference type="GO" id="GO:0006352">
    <property type="term" value="P:DNA-templated transcription initiation"/>
    <property type="evidence" value="ECO:0007669"/>
    <property type="project" value="InterPro"/>
</dbReference>
<feature type="domain" description="RNA polymerase sigma-70 region 2" evidence="6">
    <location>
        <begin position="13"/>
        <end position="80"/>
    </location>
</feature>
<keyword evidence="3" id="KW-0731">Sigma factor</keyword>
<organism evidence="8 9">
    <name type="scientific">Candidatus Scatomorpha merdipullorum</name>
    <dbReference type="NCBI Taxonomy" id="2840927"/>
    <lineage>
        <taxon>Bacteria</taxon>
        <taxon>Bacillati</taxon>
        <taxon>Bacillota</taxon>
        <taxon>Clostridia</taxon>
        <taxon>Eubacteriales</taxon>
        <taxon>Candidatus Scatomorpha</taxon>
    </lineage>
</organism>
<dbReference type="SUPFAM" id="SSF88659">
    <property type="entry name" value="Sigma3 and sigma4 domains of RNA polymerase sigma factors"/>
    <property type="match status" value="1"/>
</dbReference>
<evidence type="ECO:0000256" key="5">
    <source>
        <dbReference type="ARBA" id="ARBA00023163"/>
    </source>
</evidence>